<protein>
    <submittedName>
        <fullName evidence="2">Centrosomal protein</fullName>
    </submittedName>
</protein>
<comment type="caution">
    <text evidence="2">The sequence shown here is derived from an EMBL/GenBank/DDBJ whole genome shotgun (WGS) entry which is preliminary data.</text>
</comment>
<dbReference type="PaxDb" id="67767-A0A0J7KNA0"/>
<dbReference type="EMBL" id="LBMM01005204">
    <property type="protein sequence ID" value="KMQ91724.1"/>
    <property type="molecule type" value="Genomic_DNA"/>
</dbReference>
<name>A0A0J7KNA0_LASNI</name>
<evidence type="ECO:0000313" key="3">
    <source>
        <dbReference type="Proteomes" id="UP000036403"/>
    </source>
</evidence>
<dbReference type="Proteomes" id="UP000036403">
    <property type="component" value="Unassembled WGS sequence"/>
</dbReference>
<organism evidence="2 3">
    <name type="scientific">Lasius niger</name>
    <name type="common">Black garden ant</name>
    <dbReference type="NCBI Taxonomy" id="67767"/>
    <lineage>
        <taxon>Eukaryota</taxon>
        <taxon>Metazoa</taxon>
        <taxon>Ecdysozoa</taxon>
        <taxon>Arthropoda</taxon>
        <taxon>Hexapoda</taxon>
        <taxon>Insecta</taxon>
        <taxon>Pterygota</taxon>
        <taxon>Neoptera</taxon>
        <taxon>Endopterygota</taxon>
        <taxon>Hymenoptera</taxon>
        <taxon>Apocrita</taxon>
        <taxon>Aculeata</taxon>
        <taxon>Formicoidea</taxon>
        <taxon>Formicidae</taxon>
        <taxon>Formicinae</taxon>
        <taxon>Lasius</taxon>
        <taxon>Lasius</taxon>
    </lineage>
</organism>
<evidence type="ECO:0000313" key="2">
    <source>
        <dbReference type="EMBL" id="KMQ91724.1"/>
    </source>
</evidence>
<reference evidence="2 3" key="1">
    <citation type="submission" date="2015-04" db="EMBL/GenBank/DDBJ databases">
        <title>Lasius niger genome sequencing.</title>
        <authorList>
            <person name="Konorov E.A."/>
            <person name="Nikitin M.A."/>
            <person name="Kirill M.V."/>
            <person name="Chang P."/>
        </authorList>
    </citation>
    <scope>NUCLEOTIDE SEQUENCE [LARGE SCALE GENOMIC DNA]</scope>
    <source>
        <tissue evidence="2">Whole</tissue>
    </source>
</reference>
<dbReference type="AlphaFoldDB" id="A0A0J7KNA0"/>
<gene>
    <name evidence="2" type="ORF">RF55_8369</name>
</gene>
<feature type="compositionally biased region" description="Polar residues" evidence="1">
    <location>
        <begin position="259"/>
        <end position="279"/>
    </location>
</feature>
<proteinExistence type="predicted"/>
<feature type="region of interest" description="Disordered" evidence="1">
    <location>
        <begin position="307"/>
        <end position="336"/>
    </location>
</feature>
<evidence type="ECO:0000256" key="1">
    <source>
        <dbReference type="SAM" id="MobiDB-lite"/>
    </source>
</evidence>
<dbReference type="OrthoDB" id="3437960at2759"/>
<keyword evidence="3" id="KW-1185">Reference proteome</keyword>
<accession>A0A0J7KNA0</accession>
<feature type="compositionally biased region" description="Basic and acidic residues" evidence="1">
    <location>
        <begin position="307"/>
        <end position="330"/>
    </location>
</feature>
<feature type="region of interest" description="Disordered" evidence="1">
    <location>
        <begin position="239"/>
        <end position="280"/>
    </location>
</feature>
<sequence length="520" mass="59584">MDLLPKQMCHRCSYKLEEFHKFYVDCLKTDAALKSQLSWMRKDRGKEKIGVPMVHIENVKIKAESLDYDVYELEPLMENMEYINSMNSIALPAGGIHHNGLTYATLSRYRCCCDKKDQNRGRRTTAELCPNYKESVSRCGEIAGDSRKRTLENTAPRLRSIKKNLFTQAVSFPDCPQNRLPCVDAIENARDRLTADTNAKDDVSSLETRKRSYGGVEAVPRSQTAARSTIVRNLRPRKNLVNYASNNRRTSIGAHPGSSAMNNSDISNSKPTPASNFKLTRQIKVEQMDELEGRSLRPRRNVVDYQEPKMRKVSDHRTKRRKMEDAEQSPKLHSKNASSVNEFALKLKIKQEVLDDLEDSVLSETTSAIPRLPNNSLANLPAKVEALTSDNDISDNYFKSSHPQLRNKFQLAKRKSLSNLMKNRLTKTKKIYRLPAANYSPKCLRSQDAFLRNGKARKNDYMEWSVKKLQTRKLMDVVNKSAKTKPAMVKLVETIKHFCETCNVSFANKELFKLHRCYYD</sequence>